<protein>
    <submittedName>
        <fullName evidence="4">DNA-binding response regulator</fullName>
    </submittedName>
</protein>
<dbReference type="InterPro" id="IPR011006">
    <property type="entry name" value="CheY-like_superfamily"/>
</dbReference>
<accession>A0A2K8YU71</accession>
<keyword evidence="1" id="KW-0597">Phosphoprotein</keyword>
<dbReference type="AlphaFoldDB" id="A0A2K8YU71"/>
<dbReference type="InterPro" id="IPR046947">
    <property type="entry name" value="LytR-like"/>
</dbReference>
<dbReference type="PANTHER" id="PTHR37299">
    <property type="entry name" value="TRANSCRIPTIONAL REGULATOR-RELATED"/>
    <property type="match status" value="1"/>
</dbReference>
<organism evidence="4 5">
    <name type="scientific">Spirosoma pollinicola</name>
    <dbReference type="NCBI Taxonomy" id="2057025"/>
    <lineage>
        <taxon>Bacteria</taxon>
        <taxon>Pseudomonadati</taxon>
        <taxon>Bacteroidota</taxon>
        <taxon>Cytophagia</taxon>
        <taxon>Cytophagales</taxon>
        <taxon>Cytophagaceae</taxon>
        <taxon>Spirosoma</taxon>
    </lineage>
</organism>
<keyword evidence="4" id="KW-0238">DNA-binding</keyword>
<dbReference type="KEGG" id="spir:CWM47_04485"/>
<dbReference type="Gene3D" id="2.40.50.1020">
    <property type="entry name" value="LytTr DNA-binding domain"/>
    <property type="match status" value="1"/>
</dbReference>
<sequence length="234" mass="26850">MKAIALDDEHPALDVIEAFCSRIDSIDLVKTFTRTGEARLYLETNPVDLIFLDINMPKESGLDFFKSITQQTLVIFTTAYSEYALESYDVEAVDYLLKPYTFDRFTKATQRAQTRWRALQQNQGIDSQGTEQVHLFFRADYGLVKVTVADIVFIEGLDNYLKIHLEEGHPLVLRLTMKALLEKLPVAKFIRVHRSFIVAINKIQSIRGRIILIGEEEVPIGSSYENAFFSLFMK</sequence>
<feature type="domain" description="Response regulatory" evidence="2">
    <location>
        <begin position="2"/>
        <end position="113"/>
    </location>
</feature>
<gene>
    <name evidence="4" type="ORF">CWM47_04485</name>
</gene>
<dbReference type="SUPFAM" id="SSF52172">
    <property type="entry name" value="CheY-like"/>
    <property type="match status" value="1"/>
</dbReference>
<evidence type="ECO:0000313" key="4">
    <source>
        <dbReference type="EMBL" id="AUD01139.1"/>
    </source>
</evidence>
<dbReference type="Gene3D" id="3.40.50.2300">
    <property type="match status" value="1"/>
</dbReference>
<dbReference type="InterPro" id="IPR001789">
    <property type="entry name" value="Sig_transdc_resp-reg_receiver"/>
</dbReference>
<evidence type="ECO:0000259" key="2">
    <source>
        <dbReference type="PROSITE" id="PS50110"/>
    </source>
</evidence>
<dbReference type="OrthoDB" id="1646880at2"/>
<dbReference type="PROSITE" id="PS50930">
    <property type="entry name" value="HTH_LYTTR"/>
    <property type="match status" value="1"/>
</dbReference>
<dbReference type="SMART" id="SM00850">
    <property type="entry name" value="LytTR"/>
    <property type="match status" value="1"/>
</dbReference>
<dbReference type="Pfam" id="PF00072">
    <property type="entry name" value="Response_reg"/>
    <property type="match status" value="1"/>
</dbReference>
<evidence type="ECO:0000256" key="1">
    <source>
        <dbReference type="PROSITE-ProRule" id="PRU00169"/>
    </source>
</evidence>
<dbReference type="GO" id="GO:0000156">
    <property type="term" value="F:phosphorelay response regulator activity"/>
    <property type="evidence" value="ECO:0007669"/>
    <property type="project" value="InterPro"/>
</dbReference>
<name>A0A2K8YU71_9BACT</name>
<evidence type="ECO:0000259" key="3">
    <source>
        <dbReference type="PROSITE" id="PS50930"/>
    </source>
</evidence>
<dbReference type="InterPro" id="IPR007492">
    <property type="entry name" value="LytTR_DNA-bd_dom"/>
</dbReference>
<keyword evidence="5" id="KW-1185">Reference proteome</keyword>
<evidence type="ECO:0000313" key="5">
    <source>
        <dbReference type="Proteomes" id="UP000232883"/>
    </source>
</evidence>
<proteinExistence type="predicted"/>
<dbReference type="PANTHER" id="PTHR37299:SF1">
    <property type="entry name" value="STAGE 0 SPORULATION PROTEIN A HOMOLOG"/>
    <property type="match status" value="1"/>
</dbReference>
<dbReference type="Pfam" id="PF04397">
    <property type="entry name" value="LytTR"/>
    <property type="match status" value="1"/>
</dbReference>
<dbReference type="PROSITE" id="PS50110">
    <property type="entry name" value="RESPONSE_REGULATORY"/>
    <property type="match status" value="1"/>
</dbReference>
<dbReference type="EMBL" id="CP025096">
    <property type="protein sequence ID" value="AUD01139.1"/>
    <property type="molecule type" value="Genomic_DNA"/>
</dbReference>
<dbReference type="SMART" id="SM00448">
    <property type="entry name" value="REC"/>
    <property type="match status" value="1"/>
</dbReference>
<feature type="modified residue" description="4-aspartylphosphate" evidence="1">
    <location>
        <position position="53"/>
    </location>
</feature>
<feature type="domain" description="HTH LytTR-type" evidence="3">
    <location>
        <begin position="144"/>
        <end position="207"/>
    </location>
</feature>
<reference evidence="4 5" key="1">
    <citation type="submission" date="2017-11" db="EMBL/GenBank/DDBJ databases">
        <title>Taxonomic description and genome sequences of Spirosoma HA7 sp. nov., isolated from pollen microhabitat of Corylus avellana.</title>
        <authorList>
            <person name="Ambika Manirajan B."/>
            <person name="Suarez C."/>
            <person name="Ratering S."/>
            <person name="Geissler-Plaum R."/>
            <person name="Cardinale M."/>
            <person name="Sylvia S."/>
        </authorList>
    </citation>
    <scope>NUCLEOTIDE SEQUENCE [LARGE SCALE GENOMIC DNA]</scope>
    <source>
        <strain evidence="4 5">HA7</strain>
    </source>
</reference>
<dbReference type="GO" id="GO:0003677">
    <property type="term" value="F:DNA binding"/>
    <property type="evidence" value="ECO:0007669"/>
    <property type="project" value="UniProtKB-KW"/>
</dbReference>
<dbReference type="RefSeq" id="WP_100986605.1">
    <property type="nucleotide sequence ID" value="NZ_CP025096.1"/>
</dbReference>
<dbReference type="Proteomes" id="UP000232883">
    <property type="component" value="Chromosome"/>
</dbReference>